<feature type="domain" description="SF3 helicase" evidence="5">
    <location>
        <begin position="216"/>
        <end position="373"/>
    </location>
</feature>
<gene>
    <name evidence="6" type="ORF">IV45_GL001230</name>
</gene>
<reference evidence="6 7" key="1">
    <citation type="journal article" date="2015" name="Genome Announc.">
        <title>Expanding the biotechnology potential of lactobacilli through comparative genomics of 213 strains and associated genera.</title>
        <authorList>
            <person name="Sun Z."/>
            <person name="Harris H.M."/>
            <person name="McCann A."/>
            <person name="Guo C."/>
            <person name="Argimon S."/>
            <person name="Zhang W."/>
            <person name="Yang X."/>
            <person name="Jeffery I.B."/>
            <person name="Cooney J.C."/>
            <person name="Kagawa T.F."/>
            <person name="Liu W."/>
            <person name="Song Y."/>
            <person name="Salvetti E."/>
            <person name="Wrobel A."/>
            <person name="Rasinkangas P."/>
            <person name="Parkhill J."/>
            <person name="Rea M.C."/>
            <person name="O'Sullivan O."/>
            <person name="Ritari J."/>
            <person name="Douillard F.P."/>
            <person name="Paul Ross R."/>
            <person name="Yang R."/>
            <person name="Briner A.E."/>
            <person name="Felis G.E."/>
            <person name="de Vos W.M."/>
            <person name="Barrangou R."/>
            <person name="Klaenhammer T.R."/>
            <person name="Caufield P.W."/>
            <person name="Cui Y."/>
            <person name="Zhang H."/>
            <person name="O'Toole P.W."/>
        </authorList>
    </citation>
    <scope>NUCLEOTIDE SEQUENCE [LARGE SCALE GENOMIC DNA]</scope>
    <source>
        <strain evidence="6 7">DSM 17896</strain>
    </source>
</reference>
<dbReference type="STRING" id="396268.IV45_GL001230"/>
<evidence type="ECO:0000313" key="6">
    <source>
        <dbReference type="EMBL" id="KRN59485.1"/>
    </source>
</evidence>
<dbReference type="GO" id="GO:0004386">
    <property type="term" value="F:helicase activity"/>
    <property type="evidence" value="ECO:0007669"/>
    <property type="project" value="UniProtKB-KW"/>
</dbReference>
<dbReference type="PANTHER" id="PTHR35372:SF2">
    <property type="entry name" value="SF3 HELICASE DOMAIN-CONTAINING PROTEIN"/>
    <property type="match status" value="1"/>
</dbReference>
<dbReference type="AlphaFoldDB" id="A0A0R2ID27"/>
<dbReference type="InterPro" id="IPR045455">
    <property type="entry name" value="NrS-1_pol-like_helicase"/>
</dbReference>
<evidence type="ECO:0000313" key="7">
    <source>
        <dbReference type="Proteomes" id="UP000050934"/>
    </source>
</evidence>
<sequence>MSKKRQALDPNNPVVKKLGINALFRDLDQQRKQETPPQSMKELEQQLQHDGQKWRDKHKKEFKNGNVKVFHPSPRIVADILERHLNYGIIANDDEEMEHGQVSFYDLDSGTYKESRRLLKKLATCVERTLTTRQLKEVMNYLFLDSHRLMETRSKWLIPVNNGVFNQHTHQLEPFSPKYVFRHKIMTNYNPNATEPSFNGWSLSEWFHQIAGDDQEKLLLLWQTISAVVNPNLTTDVAIFLVDSGQGRTGKSTFERLLENLVGAGNYGSLKLKEFEDDFKLASATGKALLIGDDNNPNDYNRTSENFKSVATGENVLINPKGLAPFNYRFNNFIIQSMNGIPRFSDTTDALFRRFRVIVFNHQYEATPANKRIKDEYIKDQRLLEFVLRKALSMTPDVLQDTAESREIIKDIKEDNDSVDHFIEEYLPELESTRIPVSFLFKFFLAAMDFENNPQKIKQNTFTRRAKPLMANKGWEYLRNNLAPLTCWNNSDIDKLDRLDIHYKYGVKVNPNKYQPLFLKTNKENNKPTRKQND</sequence>
<dbReference type="InterPro" id="IPR051620">
    <property type="entry name" value="ORF904-like_C"/>
</dbReference>
<dbReference type="InterPro" id="IPR004968">
    <property type="entry name" value="DNA_primase/NTPase_C"/>
</dbReference>
<keyword evidence="2" id="KW-0378">Hydrolase</keyword>
<dbReference type="NCBIfam" id="TIGR01613">
    <property type="entry name" value="primase_Cterm"/>
    <property type="match status" value="1"/>
</dbReference>
<dbReference type="Pfam" id="PF19263">
    <property type="entry name" value="DUF5906"/>
    <property type="match status" value="1"/>
</dbReference>
<evidence type="ECO:0000256" key="1">
    <source>
        <dbReference type="ARBA" id="ARBA00022741"/>
    </source>
</evidence>
<dbReference type="EMBL" id="JQBW01000004">
    <property type="protein sequence ID" value="KRN59485.1"/>
    <property type="molecule type" value="Genomic_DNA"/>
</dbReference>
<dbReference type="InterPro" id="IPR014818">
    <property type="entry name" value="Phage/plasmid_primase_P4_C"/>
</dbReference>
<keyword evidence="4" id="KW-0067">ATP-binding</keyword>
<keyword evidence="7" id="KW-1185">Reference proteome</keyword>
<evidence type="ECO:0000259" key="5">
    <source>
        <dbReference type="PROSITE" id="PS51206"/>
    </source>
</evidence>
<dbReference type="GO" id="GO:0005524">
    <property type="term" value="F:ATP binding"/>
    <property type="evidence" value="ECO:0007669"/>
    <property type="project" value="UniProtKB-KW"/>
</dbReference>
<proteinExistence type="predicted"/>
<dbReference type="Pfam" id="PF03288">
    <property type="entry name" value="Pox_D5"/>
    <property type="match status" value="1"/>
</dbReference>
<dbReference type="PANTHER" id="PTHR35372">
    <property type="entry name" value="ATP BINDING PROTEIN-RELATED"/>
    <property type="match status" value="1"/>
</dbReference>
<dbReference type="InterPro" id="IPR027417">
    <property type="entry name" value="P-loop_NTPase"/>
</dbReference>
<dbReference type="SUPFAM" id="SSF52540">
    <property type="entry name" value="P-loop containing nucleoside triphosphate hydrolases"/>
    <property type="match status" value="1"/>
</dbReference>
<evidence type="ECO:0000256" key="4">
    <source>
        <dbReference type="ARBA" id="ARBA00022840"/>
    </source>
</evidence>
<protein>
    <submittedName>
        <fullName evidence="6">DNA primase</fullName>
    </submittedName>
</protein>
<dbReference type="InterPro" id="IPR006500">
    <property type="entry name" value="Helicase_put_C_phage/plasmid"/>
</dbReference>
<organism evidence="6 7">
    <name type="scientific">Limosilactobacillus secaliphilus</name>
    <dbReference type="NCBI Taxonomy" id="396268"/>
    <lineage>
        <taxon>Bacteria</taxon>
        <taxon>Bacillati</taxon>
        <taxon>Bacillota</taxon>
        <taxon>Bacilli</taxon>
        <taxon>Lactobacillales</taxon>
        <taxon>Lactobacillaceae</taxon>
        <taxon>Limosilactobacillus</taxon>
    </lineage>
</organism>
<accession>A0A0R2ID27</accession>
<evidence type="ECO:0000256" key="3">
    <source>
        <dbReference type="ARBA" id="ARBA00022806"/>
    </source>
</evidence>
<keyword evidence="3" id="KW-0347">Helicase</keyword>
<comment type="caution">
    <text evidence="6">The sequence shown here is derived from an EMBL/GenBank/DDBJ whole genome shotgun (WGS) entry which is preliminary data.</text>
</comment>
<dbReference type="GO" id="GO:0016787">
    <property type="term" value="F:hydrolase activity"/>
    <property type="evidence" value="ECO:0007669"/>
    <property type="project" value="UniProtKB-KW"/>
</dbReference>
<dbReference type="PROSITE" id="PS51206">
    <property type="entry name" value="SF3_HELICASE_1"/>
    <property type="match status" value="1"/>
</dbReference>
<dbReference type="SMART" id="SM00885">
    <property type="entry name" value="D5_N"/>
    <property type="match status" value="1"/>
</dbReference>
<dbReference type="Gene3D" id="3.40.50.300">
    <property type="entry name" value="P-loop containing nucleotide triphosphate hydrolases"/>
    <property type="match status" value="1"/>
</dbReference>
<dbReference type="PATRIC" id="fig|396268.3.peg.1243"/>
<dbReference type="Pfam" id="PF08706">
    <property type="entry name" value="D5_N"/>
    <property type="match status" value="1"/>
</dbReference>
<dbReference type="Proteomes" id="UP000050934">
    <property type="component" value="Unassembled WGS sequence"/>
</dbReference>
<keyword evidence="1" id="KW-0547">Nucleotide-binding</keyword>
<name>A0A0R2ID27_9LACO</name>
<dbReference type="RefSeq" id="WP_235807640.1">
    <property type="nucleotide sequence ID" value="NZ_JQBW01000004.1"/>
</dbReference>
<evidence type="ECO:0000256" key="2">
    <source>
        <dbReference type="ARBA" id="ARBA00022801"/>
    </source>
</evidence>
<dbReference type="InterPro" id="IPR014015">
    <property type="entry name" value="Helicase_SF3_DNA-vir"/>
</dbReference>